<keyword evidence="2" id="KW-0812">Transmembrane</keyword>
<keyword evidence="2" id="KW-0472">Membrane</keyword>
<feature type="transmembrane region" description="Helical" evidence="2">
    <location>
        <begin position="157"/>
        <end position="176"/>
    </location>
</feature>
<feature type="transmembrane region" description="Helical" evidence="2">
    <location>
        <begin position="95"/>
        <end position="117"/>
    </location>
</feature>
<evidence type="ECO:0000256" key="2">
    <source>
        <dbReference type="SAM" id="Phobius"/>
    </source>
</evidence>
<organism evidence="3 4">
    <name type="scientific">Drechslerella dactyloides</name>
    <name type="common">Nematode-trapping fungus</name>
    <name type="synonym">Arthrobotrys dactyloides</name>
    <dbReference type="NCBI Taxonomy" id="74499"/>
    <lineage>
        <taxon>Eukaryota</taxon>
        <taxon>Fungi</taxon>
        <taxon>Dikarya</taxon>
        <taxon>Ascomycota</taxon>
        <taxon>Pezizomycotina</taxon>
        <taxon>Orbiliomycetes</taxon>
        <taxon>Orbiliales</taxon>
        <taxon>Orbiliaceae</taxon>
        <taxon>Drechslerella</taxon>
    </lineage>
</organism>
<feature type="compositionally biased region" description="Basic residues" evidence="1">
    <location>
        <begin position="74"/>
        <end position="89"/>
    </location>
</feature>
<evidence type="ECO:0000313" key="3">
    <source>
        <dbReference type="EMBL" id="KAJ6265016.1"/>
    </source>
</evidence>
<gene>
    <name evidence="3" type="ORF">Dda_1171</name>
</gene>
<accession>A0AAD6NMR9</accession>
<evidence type="ECO:0000313" key="4">
    <source>
        <dbReference type="Proteomes" id="UP001221413"/>
    </source>
</evidence>
<evidence type="ECO:0000256" key="1">
    <source>
        <dbReference type="SAM" id="MobiDB-lite"/>
    </source>
</evidence>
<name>A0AAD6NMR9_DREDA</name>
<keyword evidence="4" id="KW-1185">Reference proteome</keyword>
<dbReference type="Proteomes" id="UP001221413">
    <property type="component" value="Unassembled WGS sequence"/>
</dbReference>
<feature type="compositionally biased region" description="Acidic residues" evidence="1">
    <location>
        <begin position="35"/>
        <end position="48"/>
    </location>
</feature>
<dbReference type="AlphaFoldDB" id="A0AAD6NMR9"/>
<reference evidence="3" key="1">
    <citation type="submission" date="2023-01" db="EMBL/GenBank/DDBJ databases">
        <title>The chitinases involved in constricting ring structure development in the nematode-trapping fungus Drechslerella dactyloides.</title>
        <authorList>
            <person name="Wang R."/>
            <person name="Zhang L."/>
            <person name="Tang P."/>
            <person name="Li S."/>
            <person name="Liang L."/>
        </authorList>
    </citation>
    <scope>NUCLEOTIDE SEQUENCE</scope>
    <source>
        <strain evidence="3">YMF1.00031</strain>
    </source>
</reference>
<feature type="region of interest" description="Disordered" evidence="1">
    <location>
        <begin position="24"/>
        <end position="48"/>
    </location>
</feature>
<dbReference type="EMBL" id="JAQGDS010000001">
    <property type="protein sequence ID" value="KAJ6265016.1"/>
    <property type="molecule type" value="Genomic_DNA"/>
</dbReference>
<comment type="caution">
    <text evidence="3">The sequence shown here is derived from an EMBL/GenBank/DDBJ whole genome shotgun (WGS) entry which is preliminary data.</text>
</comment>
<keyword evidence="2" id="KW-1133">Transmembrane helix</keyword>
<protein>
    <submittedName>
        <fullName evidence="3">Uncharacterized protein</fullName>
    </submittedName>
</protein>
<proteinExistence type="predicted"/>
<feature type="region of interest" description="Disordered" evidence="1">
    <location>
        <begin position="74"/>
        <end position="97"/>
    </location>
</feature>
<sequence>MLANGTRAQSRLFAWSRSELAIKGVRRGRSSASEEREDEKDEKDEEEEVGLATQLELLGLASLAVSPHSFPALVRKKNKKKNEKTKKTKKDQQTAGIAVYPPTPFPFPTVLLSPVFLPSSSFLLSPLSLSLHRSRRCLGSQISQSFYQEEFSTVPDLGCPVTPLLVLVLVLTSLRLREKRRKKKRKKKPSRLGRPTERAWQATKLAITRPPSPLLLLFFLSSSSSSSPSSPIIHPSLPSRLHCSPPPPPPPPDRRLLFLSYNLLPFLAPT</sequence>